<keyword evidence="2" id="KW-1185">Reference proteome</keyword>
<gene>
    <name evidence="1" type="ORF">T02_10139</name>
</gene>
<evidence type="ECO:0000313" key="1">
    <source>
        <dbReference type="EMBL" id="KRZ58057.1"/>
    </source>
</evidence>
<dbReference type="Proteomes" id="UP000054721">
    <property type="component" value="Unassembled WGS sequence"/>
</dbReference>
<organism evidence="1 2">
    <name type="scientific">Trichinella nativa</name>
    <dbReference type="NCBI Taxonomy" id="6335"/>
    <lineage>
        <taxon>Eukaryota</taxon>
        <taxon>Metazoa</taxon>
        <taxon>Ecdysozoa</taxon>
        <taxon>Nematoda</taxon>
        <taxon>Enoplea</taxon>
        <taxon>Dorylaimia</taxon>
        <taxon>Trichinellida</taxon>
        <taxon>Trichinellidae</taxon>
        <taxon>Trichinella</taxon>
    </lineage>
</organism>
<proteinExistence type="predicted"/>
<evidence type="ECO:0000313" key="2">
    <source>
        <dbReference type="Proteomes" id="UP000054721"/>
    </source>
</evidence>
<protein>
    <submittedName>
        <fullName evidence="1">Uncharacterized protein</fullName>
    </submittedName>
</protein>
<dbReference type="EMBL" id="JYDW01000064">
    <property type="protein sequence ID" value="KRZ58057.1"/>
    <property type="molecule type" value="Genomic_DNA"/>
</dbReference>
<accession>A0A0V1LEV9</accession>
<name>A0A0V1LEV9_9BILA</name>
<reference evidence="1 2" key="1">
    <citation type="submission" date="2015-05" db="EMBL/GenBank/DDBJ databases">
        <title>Evolution of Trichinella species and genotypes.</title>
        <authorList>
            <person name="Korhonen P.K."/>
            <person name="Edoardo P."/>
            <person name="Giuseppe L.R."/>
            <person name="Gasser R.B."/>
        </authorList>
    </citation>
    <scope>NUCLEOTIDE SEQUENCE [LARGE SCALE GENOMIC DNA]</scope>
    <source>
        <strain evidence="1">ISS10</strain>
    </source>
</reference>
<comment type="caution">
    <text evidence="1">The sequence shown here is derived from an EMBL/GenBank/DDBJ whole genome shotgun (WGS) entry which is preliminary data.</text>
</comment>
<dbReference type="AlphaFoldDB" id="A0A0V1LEV9"/>
<sequence>MAAANAEQLCDQSYRRCFSSSSSSTLSSSSLSSSSSTLSDVLHFQYVHVLFNHFHYMLHM</sequence>